<sequence>MSQQSGRQDKKELIADRLVEVRKHLGWSIRDAVEALGYVRSRYTNWELGIRMPGYQELEDIGNVTGCNPGYFVGWTNRMIDSRYVVLDRTTVKTSDGSLTVQNATDVAAYRDDYLAEKGLKHSNLITVKAEDDAMEGVISKGDLALIDMSRKPASVRDLFAILVGDRIWLRWIRPEINGSYTMSAENSHQYPDETLSPDQLQALNIIGRVAIIEHER</sequence>
<evidence type="ECO:0000256" key="2">
    <source>
        <dbReference type="ARBA" id="ARBA00023125"/>
    </source>
</evidence>
<dbReference type="Pfam" id="PF01381">
    <property type="entry name" value="HTH_3"/>
    <property type="match status" value="1"/>
</dbReference>
<dbReference type="RefSeq" id="WP_264431621.1">
    <property type="nucleotide sequence ID" value="NZ_CP080628.1"/>
</dbReference>
<dbReference type="InterPro" id="IPR036286">
    <property type="entry name" value="LexA/Signal_pep-like_sf"/>
</dbReference>
<accession>A0ABY6JWR3</accession>
<evidence type="ECO:0000259" key="4">
    <source>
        <dbReference type="PROSITE" id="PS50943"/>
    </source>
</evidence>
<dbReference type="Pfam" id="PF00717">
    <property type="entry name" value="Peptidase_S24"/>
    <property type="match status" value="1"/>
</dbReference>
<evidence type="ECO:0000256" key="3">
    <source>
        <dbReference type="ARBA" id="ARBA00023163"/>
    </source>
</evidence>
<name>A0ABY6JWR3_9GAMM</name>
<proteinExistence type="predicted"/>
<evidence type="ECO:0000313" key="5">
    <source>
        <dbReference type="EMBL" id="UYV20940.1"/>
    </source>
</evidence>
<dbReference type="PANTHER" id="PTHR40661">
    <property type="match status" value="1"/>
</dbReference>
<keyword evidence="2" id="KW-0238">DNA-binding</keyword>
<dbReference type="PANTHER" id="PTHR40661:SF3">
    <property type="entry name" value="FELS-1 PROPHAGE TRANSCRIPTIONAL REGULATOR"/>
    <property type="match status" value="1"/>
</dbReference>
<dbReference type="SMART" id="SM00530">
    <property type="entry name" value="HTH_XRE"/>
    <property type="match status" value="1"/>
</dbReference>
<dbReference type="Gene3D" id="2.10.109.10">
    <property type="entry name" value="Umud Fragment, subunit A"/>
    <property type="match status" value="1"/>
</dbReference>
<keyword evidence="3" id="KW-0804">Transcription</keyword>
<dbReference type="Gene3D" id="1.10.260.40">
    <property type="entry name" value="lambda repressor-like DNA-binding domains"/>
    <property type="match status" value="1"/>
</dbReference>
<protein>
    <submittedName>
        <fullName evidence="5">Helix-turn-helix domain-containing protein</fullName>
    </submittedName>
</protein>
<dbReference type="PROSITE" id="PS50943">
    <property type="entry name" value="HTH_CROC1"/>
    <property type="match status" value="1"/>
</dbReference>
<keyword evidence="1" id="KW-0805">Transcription regulation</keyword>
<evidence type="ECO:0000256" key="1">
    <source>
        <dbReference type="ARBA" id="ARBA00023015"/>
    </source>
</evidence>
<dbReference type="InterPro" id="IPR010982">
    <property type="entry name" value="Lambda_DNA-bd_dom_sf"/>
</dbReference>
<dbReference type="InterPro" id="IPR001387">
    <property type="entry name" value="Cro/C1-type_HTH"/>
</dbReference>
<dbReference type="InterPro" id="IPR015927">
    <property type="entry name" value="Peptidase_S24_S26A/B/C"/>
</dbReference>
<organism evidence="5 6">
    <name type="scientific">Halomonas qaidamensis</name>
    <dbReference type="NCBI Taxonomy" id="2866211"/>
    <lineage>
        <taxon>Bacteria</taxon>
        <taxon>Pseudomonadati</taxon>
        <taxon>Pseudomonadota</taxon>
        <taxon>Gammaproteobacteria</taxon>
        <taxon>Oceanospirillales</taxon>
        <taxon>Halomonadaceae</taxon>
        <taxon>Halomonas</taxon>
    </lineage>
</organism>
<feature type="domain" description="HTH cro/C1-type" evidence="4">
    <location>
        <begin position="18"/>
        <end position="72"/>
    </location>
</feature>
<dbReference type="CDD" id="cd06529">
    <property type="entry name" value="S24_LexA-like"/>
    <property type="match status" value="1"/>
</dbReference>
<gene>
    <name evidence="5" type="ORF">K1Y77_17115</name>
</gene>
<dbReference type="EMBL" id="CP080628">
    <property type="protein sequence ID" value="UYV20940.1"/>
    <property type="molecule type" value="Genomic_DNA"/>
</dbReference>
<dbReference type="SUPFAM" id="SSF47413">
    <property type="entry name" value="lambda repressor-like DNA-binding domains"/>
    <property type="match status" value="1"/>
</dbReference>
<dbReference type="SUPFAM" id="SSF51306">
    <property type="entry name" value="LexA/Signal peptidase"/>
    <property type="match status" value="1"/>
</dbReference>
<geneLocation type="plasmid" evidence="5 6">
    <name>unnamed</name>
</geneLocation>
<evidence type="ECO:0000313" key="6">
    <source>
        <dbReference type="Proteomes" id="UP001163082"/>
    </source>
</evidence>
<dbReference type="InterPro" id="IPR039418">
    <property type="entry name" value="LexA-like"/>
</dbReference>
<dbReference type="CDD" id="cd00093">
    <property type="entry name" value="HTH_XRE"/>
    <property type="match status" value="1"/>
</dbReference>
<reference evidence="5" key="1">
    <citation type="journal article" date="2022" name="Antonie Van Leeuwenhoek">
        <title>Whole genome sequencing of the halophilic Halomonas qaidamensis XH36, a novel species strain with high ectoine production.</title>
        <authorList>
            <person name="Zhang T."/>
            <person name="Cui T."/>
            <person name="Cao Y."/>
            <person name="Li Y."/>
            <person name="Li F."/>
            <person name="Zhu D."/>
            <person name="Xing J."/>
        </authorList>
    </citation>
    <scope>NUCLEOTIDE SEQUENCE</scope>
    <source>
        <strain evidence="5">XH36</strain>
    </source>
</reference>
<dbReference type="Proteomes" id="UP001163082">
    <property type="component" value="Plasmid unnamed"/>
</dbReference>
<keyword evidence="6" id="KW-1185">Reference proteome</keyword>
<keyword evidence="5" id="KW-0614">Plasmid</keyword>